<dbReference type="CDD" id="cd24022">
    <property type="entry name" value="ASKHA_NBD_ParM_R1-like"/>
    <property type="match status" value="1"/>
</dbReference>
<comment type="caution">
    <text evidence="3">The sequence shown here is derived from an EMBL/GenBank/DDBJ whole genome shotgun (WGS) entry which is preliminary data.</text>
</comment>
<evidence type="ECO:0000259" key="1">
    <source>
        <dbReference type="Pfam" id="PF17989"/>
    </source>
</evidence>
<accession>A0A5B1C4Z5</accession>
<dbReference type="Gene3D" id="3.30.420.40">
    <property type="match status" value="2"/>
</dbReference>
<dbReference type="Pfam" id="PF17989">
    <property type="entry name" value="ALP_N"/>
    <property type="match status" value="1"/>
</dbReference>
<dbReference type="InterPro" id="IPR043129">
    <property type="entry name" value="ATPase_NBD"/>
</dbReference>
<dbReference type="InterPro" id="IPR056367">
    <property type="entry name" value="ASKHA_NBD_ParM_R1-like"/>
</dbReference>
<protein>
    <submittedName>
        <fullName evidence="3">ParM/StbA family protein</fullName>
    </submittedName>
</protein>
<evidence type="ECO:0000259" key="2">
    <source>
        <dbReference type="Pfam" id="PF21522"/>
    </source>
</evidence>
<dbReference type="SUPFAM" id="SSF53067">
    <property type="entry name" value="Actin-like ATPase domain"/>
    <property type="match status" value="2"/>
</dbReference>
<organism evidence="3 4">
    <name type="scientific">Vibrio cholerae</name>
    <dbReference type="NCBI Taxonomy" id="666"/>
    <lineage>
        <taxon>Bacteria</taxon>
        <taxon>Pseudomonadati</taxon>
        <taxon>Pseudomonadota</taxon>
        <taxon>Gammaproteobacteria</taxon>
        <taxon>Vibrionales</taxon>
        <taxon>Vibrionaceae</taxon>
        <taxon>Vibrio</taxon>
    </lineage>
</organism>
<dbReference type="InterPro" id="IPR049067">
    <property type="entry name" value="MreB-like_C"/>
</dbReference>
<name>A0A5B1C4Z5_VIBCL</name>
<evidence type="ECO:0000313" key="4">
    <source>
        <dbReference type="Proteomes" id="UP000323225"/>
    </source>
</evidence>
<dbReference type="AlphaFoldDB" id="A0A5B1C4Z5"/>
<dbReference type="Pfam" id="PF21522">
    <property type="entry name" value="MreB-like_C"/>
    <property type="match status" value="1"/>
</dbReference>
<feature type="domain" description="Actin-like protein N-terminal" evidence="1">
    <location>
        <begin position="13"/>
        <end position="121"/>
    </location>
</feature>
<reference evidence="3 4" key="1">
    <citation type="submission" date="2019-09" db="EMBL/GenBank/DDBJ databases">
        <authorList>
            <person name="Kritzky A."/>
            <person name="Schelkanova E.Y."/>
            <person name="Alkhova Z.V."/>
            <person name="Smirnova N.I."/>
        </authorList>
    </citation>
    <scope>NUCLEOTIDE SEQUENCE [LARGE SCALE GENOMIC DNA]</scope>
    <source>
        <strain evidence="3 4">M1526</strain>
    </source>
</reference>
<dbReference type="Proteomes" id="UP000323225">
    <property type="component" value="Unassembled WGS sequence"/>
</dbReference>
<evidence type="ECO:0000313" key="3">
    <source>
        <dbReference type="EMBL" id="KAA1255202.1"/>
    </source>
</evidence>
<feature type="domain" description="Actin homologue MreB-like C-terminal" evidence="2">
    <location>
        <begin position="200"/>
        <end position="318"/>
    </location>
</feature>
<dbReference type="EMBL" id="VUAA01000007">
    <property type="protein sequence ID" value="KAA1255202.1"/>
    <property type="molecule type" value="Genomic_DNA"/>
</dbReference>
<proteinExistence type="predicted"/>
<gene>
    <name evidence="3" type="ORF">F0M16_08270</name>
</gene>
<sequence>MSENNKEKIAFVGVDDGFRETKVWVSDDVKIVIPSQARAGEMTQISIDGGAKTVFPYETKDGAFIVGKIKESDATSNDDYPISAMNRVLVTHALISLGFTGANRLAIATGLPYKRYYRGKDKNLPLIKAKRKNLLLNDVKEVLYGTNGKSLSNLNIPRIVEHHVISEGIAAWMDYVLERDPETGNLTMNKDKSSVPTAFVDIGGRTTDIAVIEDCNIETDKSTTIEAGMLNIENLVKEKISDEYDVIPTTAQMNQVMKTKMFRAWGTDYDVSEFIELAIKQEMAKIHAEVSRRLGSAADLDSVNFVGGTTVAVEHELQGWFRNQNIVKDPGFANARGMAKFIETALKK</sequence>
<dbReference type="InterPro" id="IPR040607">
    <property type="entry name" value="ALP_N"/>
</dbReference>